<dbReference type="Gene3D" id="3.40.50.720">
    <property type="entry name" value="NAD(P)-binding Rossmann-like Domain"/>
    <property type="match status" value="1"/>
</dbReference>
<accession>A0A9P7KPV3</accession>
<dbReference type="EMBL" id="JAGPUO010000015">
    <property type="protein sequence ID" value="KAG5658168.1"/>
    <property type="molecule type" value="Genomic_DNA"/>
</dbReference>
<dbReference type="AlphaFoldDB" id="A0A9P7KPV3"/>
<comment type="similarity">
    <text evidence="1">Belongs to the NmrA-type oxidoreductase family.</text>
</comment>
<evidence type="ECO:0000256" key="1">
    <source>
        <dbReference type="ARBA" id="ARBA00006328"/>
    </source>
</evidence>
<evidence type="ECO:0000259" key="3">
    <source>
        <dbReference type="Pfam" id="PF05368"/>
    </source>
</evidence>
<dbReference type="InterPro" id="IPR036291">
    <property type="entry name" value="NAD(P)-bd_dom_sf"/>
</dbReference>
<organism evidence="4 5">
    <name type="scientific">Fusarium avenaceum</name>
    <dbReference type="NCBI Taxonomy" id="40199"/>
    <lineage>
        <taxon>Eukaryota</taxon>
        <taxon>Fungi</taxon>
        <taxon>Dikarya</taxon>
        <taxon>Ascomycota</taxon>
        <taxon>Pezizomycotina</taxon>
        <taxon>Sordariomycetes</taxon>
        <taxon>Hypocreomycetidae</taxon>
        <taxon>Hypocreales</taxon>
        <taxon>Nectriaceae</taxon>
        <taxon>Fusarium</taxon>
        <taxon>Fusarium tricinctum species complex</taxon>
    </lineage>
</organism>
<dbReference type="Gene3D" id="3.90.25.10">
    <property type="entry name" value="UDP-galactose 4-epimerase, domain 1"/>
    <property type="match status" value="1"/>
</dbReference>
<evidence type="ECO:0000313" key="5">
    <source>
        <dbReference type="Proteomes" id="UP000782241"/>
    </source>
</evidence>
<evidence type="ECO:0000313" key="4">
    <source>
        <dbReference type="EMBL" id="KAG5658168.1"/>
    </source>
</evidence>
<dbReference type="PANTHER" id="PTHR42748:SF28">
    <property type="entry name" value="NMRA-LIKE DOMAIN-CONTAINING PROTEIN"/>
    <property type="match status" value="1"/>
</dbReference>
<dbReference type="Proteomes" id="UP000782241">
    <property type="component" value="Unassembled WGS sequence"/>
</dbReference>
<dbReference type="CDD" id="cd05251">
    <property type="entry name" value="NmrA_like_SDR_a"/>
    <property type="match status" value="1"/>
</dbReference>
<name>A0A9P7KPV3_9HYPO</name>
<keyword evidence="2" id="KW-0521">NADP</keyword>
<dbReference type="PANTHER" id="PTHR42748">
    <property type="entry name" value="NITROGEN METABOLITE REPRESSION PROTEIN NMRA FAMILY MEMBER"/>
    <property type="match status" value="1"/>
</dbReference>
<sequence>MSSPKLIVILGATGNQGGSVTKSFLSEPGWKVRAITRNPASPKAQGLSSQGVEVVKADLDDPPTLTEAFEGAHAIFVVSDFWALYYDQSNRSKTKPGQALNEWAAEHEEQQLKNAIAAASKVPTLERFVLSSLSNAEKWSKGKYTRVYHFDGKARAAEYIPKAHPDLWAKTSIFQAGLFLSNFTSLPLNQPFKVIPHLLLETQTNTSNQNSDGVAQFTTALNPETKFPFIAAEEDSGPLVKALITQEPAGHNLIGYREWLSHNEIAAAFTKATGIKSAIVKSDGTLPPGLPEDLVGEMLDCFGYFEEFGYEGRDDQTVVHPRDLKSAVGLETVEDYFKKQDWTQVFGS</sequence>
<dbReference type="SUPFAM" id="SSF51735">
    <property type="entry name" value="NAD(P)-binding Rossmann-fold domains"/>
    <property type="match status" value="1"/>
</dbReference>
<dbReference type="Pfam" id="PF05368">
    <property type="entry name" value="NmrA"/>
    <property type="match status" value="1"/>
</dbReference>
<gene>
    <name evidence="4" type="ORF">KAF25_007119</name>
</gene>
<dbReference type="GO" id="GO:0005634">
    <property type="term" value="C:nucleus"/>
    <property type="evidence" value="ECO:0007669"/>
    <property type="project" value="TreeGrafter"/>
</dbReference>
<evidence type="ECO:0000256" key="2">
    <source>
        <dbReference type="ARBA" id="ARBA00022857"/>
    </source>
</evidence>
<keyword evidence="5" id="KW-1185">Reference proteome</keyword>
<reference evidence="4" key="1">
    <citation type="submission" date="2021-04" db="EMBL/GenBank/DDBJ databases">
        <title>Draft genome of Fusarium avenaceum strain F156N33, isolated from an atmospheric sample in Virginia.</title>
        <authorList>
            <person name="Yang S."/>
            <person name="Vinatzer B.A."/>
            <person name="Coleman J."/>
        </authorList>
    </citation>
    <scope>NUCLEOTIDE SEQUENCE</scope>
    <source>
        <strain evidence="4">F156N33</strain>
    </source>
</reference>
<comment type="caution">
    <text evidence="4">The sequence shown here is derived from an EMBL/GenBank/DDBJ whole genome shotgun (WGS) entry which is preliminary data.</text>
</comment>
<dbReference type="InterPro" id="IPR051164">
    <property type="entry name" value="NmrA-like_oxidored"/>
</dbReference>
<dbReference type="InterPro" id="IPR008030">
    <property type="entry name" value="NmrA-like"/>
</dbReference>
<feature type="domain" description="NmrA-like" evidence="3">
    <location>
        <begin position="5"/>
        <end position="337"/>
    </location>
</feature>
<proteinExistence type="inferred from homology"/>
<protein>
    <recommendedName>
        <fullName evidence="3">NmrA-like domain-containing protein</fullName>
    </recommendedName>
</protein>